<evidence type="ECO:0008006" key="3">
    <source>
        <dbReference type="Google" id="ProtNLM"/>
    </source>
</evidence>
<sequence length="125" mass="13698">MEFDKGKEEVVKMDGLHLKKRDLWLVAGGALGALAALGLGKVSTKVRPAAVGAVREGYAFKEWLAGKAEKVKEDMEDIVAEGVHQYQSDLATTADTVKREKDILEKIEKMVEDKLAKMKPEQGEG</sequence>
<dbReference type="STRING" id="443144.GM21_1343"/>
<dbReference type="AlphaFoldDB" id="C6E4A4"/>
<keyword evidence="1" id="KW-0812">Transmembrane</keyword>
<feature type="transmembrane region" description="Helical" evidence="1">
    <location>
        <begin position="23"/>
        <end position="40"/>
    </location>
</feature>
<gene>
    <name evidence="2" type="ordered locus">GM21_1343</name>
</gene>
<protein>
    <recommendedName>
        <fullName evidence="3">YtxH domain-containing protein</fullName>
    </recommendedName>
</protein>
<evidence type="ECO:0000313" key="2">
    <source>
        <dbReference type="EMBL" id="ACT17402.1"/>
    </source>
</evidence>
<evidence type="ECO:0000256" key="1">
    <source>
        <dbReference type="SAM" id="Phobius"/>
    </source>
</evidence>
<dbReference type="eggNOG" id="ENOG5032VED">
    <property type="taxonomic scope" value="Bacteria"/>
</dbReference>
<keyword evidence="1" id="KW-1133">Transmembrane helix</keyword>
<keyword evidence="1" id="KW-0472">Membrane</keyword>
<dbReference type="EMBL" id="CP001661">
    <property type="protein sequence ID" value="ACT17402.1"/>
    <property type="molecule type" value="Genomic_DNA"/>
</dbReference>
<reference evidence="2" key="1">
    <citation type="submission" date="2009-07" db="EMBL/GenBank/DDBJ databases">
        <title>Complete sequence of Geobacter sp. M21.</title>
        <authorList>
            <consortium name="US DOE Joint Genome Institute"/>
            <person name="Lucas S."/>
            <person name="Copeland A."/>
            <person name="Lapidus A."/>
            <person name="Glavina del Rio T."/>
            <person name="Dalin E."/>
            <person name="Tice H."/>
            <person name="Bruce D."/>
            <person name="Goodwin L."/>
            <person name="Pitluck S."/>
            <person name="Saunders E."/>
            <person name="Brettin T."/>
            <person name="Detter J.C."/>
            <person name="Han C."/>
            <person name="Larimer F."/>
            <person name="Land M."/>
            <person name="Hauser L."/>
            <person name="Kyrpides N."/>
            <person name="Ovchinnikova G."/>
            <person name="Lovley D."/>
        </authorList>
    </citation>
    <scope>NUCLEOTIDE SEQUENCE [LARGE SCALE GENOMIC DNA]</scope>
    <source>
        <strain evidence="2">M21</strain>
    </source>
</reference>
<dbReference type="KEGG" id="gem:GM21_1343"/>
<name>C6E4A4_GEOSM</name>
<dbReference type="HOGENOM" id="CLU_125905_0_0_7"/>
<accession>C6E4A4</accession>
<proteinExistence type="predicted"/>
<organism evidence="2">
    <name type="scientific">Geobacter sp. (strain M21)</name>
    <dbReference type="NCBI Taxonomy" id="443144"/>
    <lineage>
        <taxon>Bacteria</taxon>
        <taxon>Pseudomonadati</taxon>
        <taxon>Thermodesulfobacteriota</taxon>
        <taxon>Desulfuromonadia</taxon>
        <taxon>Geobacterales</taxon>
        <taxon>Geobacteraceae</taxon>
        <taxon>Geobacter</taxon>
    </lineage>
</organism>